<protein>
    <submittedName>
        <fullName evidence="1">Uncharacterized protein</fullName>
    </submittedName>
</protein>
<reference evidence="1 2" key="1">
    <citation type="submission" date="2021-11" db="EMBL/GenBank/DDBJ databases">
        <authorList>
            <person name="Lee D.-H."/>
            <person name="Kim S.-B."/>
        </authorList>
    </citation>
    <scope>NUCLEOTIDE SEQUENCE [LARGE SCALE GENOMIC DNA]</scope>
    <source>
        <strain evidence="1 2">KCTC 52223</strain>
    </source>
</reference>
<accession>A0ABS8KT24</accession>
<proteinExistence type="predicted"/>
<comment type="caution">
    <text evidence="1">The sequence shown here is derived from an EMBL/GenBank/DDBJ whole genome shotgun (WGS) entry which is preliminary data.</text>
</comment>
<evidence type="ECO:0000313" key="1">
    <source>
        <dbReference type="EMBL" id="MCC8429210.1"/>
    </source>
</evidence>
<gene>
    <name evidence="1" type="ORF">LJ725_09540</name>
</gene>
<dbReference type="Proteomes" id="UP001198862">
    <property type="component" value="Unassembled WGS sequence"/>
</dbReference>
<sequence>MKRRVWLALGVALAAAVAVGAVLYPRLNELPYATPIVEKPADGGPDSFPGLLDLVAAAAPGAPVRVLWTHGMCTHPPSWVDERAKKLAAAVGGSHQSGAVRQIGRHGASLRTERISVGANALEIVFLSWSPVTAPLKRALEYDRSVSFGGDFPYRRATLNRELKSGLVNDCLVDVVTYAGPNGNPIRSAMVEAVCEALGGRIADGECDLAGGRPPGSLALVVESLGTKMIFDAILNIGEAVEGRRDDAATDRLANAMAATRMIYLLSNQVPLLDSADPPDGSTKVLAPSPSLVGASVARSFALLARMRERLATGQPPLTAVAFSDPNDLLSYRLVPAFLGDHARHFRIFNVVVSNAATHIGLFERPDTAHCGYAWNPHVLAMVAEGHRAGQPPRRPQGSLAISCHRELGLGGG</sequence>
<name>A0ABS8KT24_9HYPH</name>
<keyword evidence="2" id="KW-1185">Reference proteome</keyword>
<evidence type="ECO:0000313" key="2">
    <source>
        <dbReference type="Proteomes" id="UP001198862"/>
    </source>
</evidence>
<organism evidence="1 2">
    <name type="scientific">Reyranella aquatilis</name>
    <dbReference type="NCBI Taxonomy" id="2035356"/>
    <lineage>
        <taxon>Bacteria</taxon>
        <taxon>Pseudomonadati</taxon>
        <taxon>Pseudomonadota</taxon>
        <taxon>Alphaproteobacteria</taxon>
        <taxon>Hyphomicrobiales</taxon>
        <taxon>Reyranellaceae</taxon>
        <taxon>Reyranella</taxon>
    </lineage>
</organism>
<dbReference type="EMBL" id="JAJISD010000003">
    <property type="protein sequence ID" value="MCC8429210.1"/>
    <property type="molecule type" value="Genomic_DNA"/>
</dbReference>
<dbReference type="RefSeq" id="WP_230550418.1">
    <property type="nucleotide sequence ID" value="NZ_JAJISD010000003.1"/>
</dbReference>